<gene>
    <name evidence="1" type="ORF">B5E91_11165</name>
</gene>
<evidence type="ECO:0000313" key="2">
    <source>
        <dbReference type="Proteomes" id="UP000196258"/>
    </source>
</evidence>
<sequence>MSTELFIKASEIAEIMGKSKSYGYKVVRTLNKELSDKGYMIVEGQTNRQYFYERFYGMIPEKGDDKNAGISK</sequence>
<accession>A0A1Y4QGU9</accession>
<comment type="caution">
    <text evidence="1">The sequence shown here is derived from an EMBL/GenBank/DDBJ whole genome shotgun (WGS) entry which is preliminary data.</text>
</comment>
<dbReference type="EMBL" id="NFLB01000013">
    <property type="protein sequence ID" value="OUQ04251.1"/>
    <property type="molecule type" value="Genomic_DNA"/>
</dbReference>
<evidence type="ECO:0000313" key="1">
    <source>
        <dbReference type="EMBL" id="OUQ04251.1"/>
    </source>
</evidence>
<dbReference type="RefSeq" id="WP_087257617.1">
    <property type="nucleotide sequence ID" value="NZ_NFLB01000013.1"/>
</dbReference>
<reference evidence="2" key="1">
    <citation type="submission" date="2017-04" db="EMBL/GenBank/DDBJ databases">
        <title>Function of individual gut microbiota members based on whole genome sequencing of pure cultures obtained from chicken caecum.</title>
        <authorList>
            <person name="Medvecky M."/>
            <person name="Cejkova D."/>
            <person name="Polansky O."/>
            <person name="Karasova D."/>
            <person name="Kubasova T."/>
            <person name="Cizek A."/>
            <person name="Rychlik I."/>
        </authorList>
    </citation>
    <scope>NUCLEOTIDE SEQUENCE [LARGE SCALE GENOMIC DNA]</scope>
    <source>
        <strain evidence="2">An149</strain>
    </source>
</reference>
<organism evidence="1 2">
    <name type="scientific">Thomasclavelia spiroformis</name>
    <dbReference type="NCBI Taxonomy" id="29348"/>
    <lineage>
        <taxon>Bacteria</taxon>
        <taxon>Bacillati</taxon>
        <taxon>Bacillota</taxon>
        <taxon>Erysipelotrichia</taxon>
        <taxon>Erysipelotrichales</taxon>
        <taxon>Coprobacillaceae</taxon>
        <taxon>Thomasclavelia</taxon>
    </lineage>
</organism>
<proteinExistence type="predicted"/>
<name>A0A1Y4QGU9_9FIRM</name>
<dbReference type="AlphaFoldDB" id="A0A1Y4QGU9"/>
<protein>
    <submittedName>
        <fullName evidence="1">MarR family transcriptional regulator</fullName>
    </submittedName>
</protein>
<dbReference type="Proteomes" id="UP000196258">
    <property type="component" value="Unassembled WGS sequence"/>
</dbReference>